<dbReference type="AlphaFoldDB" id="A0A3L6QQC5"/>
<dbReference type="PANTHER" id="PTHR32387">
    <property type="entry name" value="WU:FJ29H11"/>
    <property type="match status" value="1"/>
</dbReference>
<organism evidence="3 4">
    <name type="scientific">Panicum miliaceum</name>
    <name type="common">Proso millet</name>
    <name type="synonym">Broomcorn millet</name>
    <dbReference type="NCBI Taxonomy" id="4540"/>
    <lineage>
        <taxon>Eukaryota</taxon>
        <taxon>Viridiplantae</taxon>
        <taxon>Streptophyta</taxon>
        <taxon>Embryophyta</taxon>
        <taxon>Tracheophyta</taxon>
        <taxon>Spermatophyta</taxon>
        <taxon>Magnoliopsida</taxon>
        <taxon>Liliopsida</taxon>
        <taxon>Poales</taxon>
        <taxon>Poaceae</taxon>
        <taxon>PACMAD clade</taxon>
        <taxon>Panicoideae</taxon>
        <taxon>Panicodae</taxon>
        <taxon>Paniceae</taxon>
        <taxon>Panicinae</taxon>
        <taxon>Panicum</taxon>
        <taxon>Panicum sect. Panicum</taxon>
    </lineage>
</organism>
<protein>
    <recommendedName>
        <fullName evidence="2">Protein NO VEIN C-terminal domain-containing protein</fullName>
    </recommendedName>
</protein>
<feature type="domain" description="Protein NO VEIN C-terminal" evidence="2">
    <location>
        <begin position="100"/>
        <end position="182"/>
    </location>
</feature>
<evidence type="ECO:0000313" key="3">
    <source>
        <dbReference type="EMBL" id="RLM85556.1"/>
    </source>
</evidence>
<dbReference type="InterPro" id="IPR052957">
    <property type="entry name" value="Auxin_embryo_med"/>
</dbReference>
<gene>
    <name evidence="3" type="ORF">C2845_PM04G14530</name>
</gene>
<dbReference type="PANTHER" id="PTHR32387:SF0">
    <property type="entry name" value="PROTEIN NO VEIN"/>
    <property type="match status" value="1"/>
</dbReference>
<proteinExistence type="predicted"/>
<dbReference type="GO" id="GO:0010305">
    <property type="term" value="P:leaf vascular tissue pattern formation"/>
    <property type="evidence" value="ECO:0007669"/>
    <property type="project" value="TreeGrafter"/>
</dbReference>
<dbReference type="STRING" id="4540.A0A3L6QQC5"/>
<accession>A0A3L6QQC5</accession>
<dbReference type="EMBL" id="PQIB02000011">
    <property type="protein sequence ID" value="RLM85556.1"/>
    <property type="molecule type" value="Genomic_DNA"/>
</dbReference>
<dbReference type="GO" id="GO:0009793">
    <property type="term" value="P:embryo development ending in seed dormancy"/>
    <property type="evidence" value="ECO:0007669"/>
    <property type="project" value="TreeGrafter"/>
</dbReference>
<dbReference type="GO" id="GO:0048364">
    <property type="term" value="P:root development"/>
    <property type="evidence" value="ECO:0007669"/>
    <property type="project" value="TreeGrafter"/>
</dbReference>
<evidence type="ECO:0000256" key="1">
    <source>
        <dbReference type="SAM" id="MobiDB-lite"/>
    </source>
</evidence>
<name>A0A3L6QQC5_PANMI</name>
<evidence type="ECO:0000259" key="2">
    <source>
        <dbReference type="Pfam" id="PF13020"/>
    </source>
</evidence>
<evidence type="ECO:0000313" key="4">
    <source>
        <dbReference type="Proteomes" id="UP000275267"/>
    </source>
</evidence>
<dbReference type="InterPro" id="IPR024975">
    <property type="entry name" value="NOV_C"/>
</dbReference>
<sequence length="233" mass="26338">MGLPAKSGRRKNRHEKERTTVTTTGTTVGNRRLVVGFAFSNFRRLAALHARRKVAKERGSRKRARAGGRRRVLDANMLRARRRGEGVVHKQDGLITGRLGEEAVHKYLVEKLGSASVVKWMNEDTESGLPYDITITEGDAIEYVEVKTTVIPNKNFSYISRRELQFAAEKEDSLTIAYVLLSKPDKASIVFLKNPHEFLRRRDLNLALVMSMRCQELVAECMEQISVVLKPGC</sequence>
<reference evidence="4" key="1">
    <citation type="journal article" date="2019" name="Nat. Commun.">
        <title>The genome of broomcorn millet.</title>
        <authorList>
            <person name="Zou C."/>
            <person name="Miki D."/>
            <person name="Li D."/>
            <person name="Tang Q."/>
            <person name="Xiao L."/>
            <person name="Rajput S."/>
            <person name="Deng P."/>
            <person name="Jia W."/>
            <person name="Huang R."/>
            <person name="Zhang M."/>
            <person name="Sun Y."/>
            <person name="Hu J."/>
            <person name="Fu X."/>
            <person name="Schnable P.S."/>
            <person name="Li F."/>
            <person name="Zhang H."/>
            <person name="Feng B."/>
            <person name="Zhu X."/>
            <person name="Liu R."/>
            <person name="Schnable J.C."/>
            <person name="Zhu J.-K."/>
            <person name="Zhang H."/>
        </authorList>
    </citation>
    <scope>NUCLEOTIDE SEQUENCE [LARGE SCALE GENOMIC DNA]</scope>
</reference>
<feature type="region of interest" description="Disordered" evidence="1">
    <location>
        <begin position="1"/>
        <end position="23"/>
    </location>
</feature>
<dbReference type="OrthoDB" id="678502at2759"/>
<keyword evidence="4" id="KW-1185">Reference proteome</keyword>
<dbReference type="GO" id="GO:0005634">
    <property type="term" value="C:nucleus"/>
    <property type="evidence" value="ECO:0007669"/>
    <property type="project" value="TreeGrafter"/>
</dbReference>
<dbReference type="Proteomes" id="UP000275267">
    <property type="component" value="Unassembled WGS sequence"/>
</dbReference>
<dbReference type="Pfam" id="PF13020">
    <property type="entry name" value="NOV_C"/>
    <property type="match status" value="1"/>
</dbReference>
<comment type="caution">
    <text evidence="3">The sequence shown here is derived from an EMBL/GenBank/DDBJ whole genome shotgun (WGS) entry which is preliminary data.</text>
</comment>